<evidence type="ECO:0000313" key="12">
    <source>
        <dbReference type="Proteomes" id="UP000576087"/>
    </source>
</evidence>
<dbReference type="Proteomes" id="UP000576087">
    <property type="component" value="Unassembled WGS sequence"/>
</dbReference>
<evidence type="ECO:0000313" key="7">
    <source>
        <dbReference type="EMBL" id="MBB4349919.1"/>
    </source>
</evidence>
<dbReference type="GO" id="GO:0003700">
    <property type="term" value="F:DNA-binding transcription factor activity"/>
    <property type="evidence" value="ECO:0007669"/>
    <property type="project" value="TreeGrafter"/>
</dbReference>
<evidence type="ECO:0000256" key="1">
    <source>
        <dbReference type="ARBA" id="ARBA00023015"/>
    </source>
</evidence>
<dbReference type="EMBL" id="JACIHM010000005">
    <property type="protein sequence ID" value="MBB4447965.1"/>
    <property type="molecule type" value="Genomic_DNA"/>
</dbReference>
<gene>
    <name evidence="8" type="ORF">GGE31_003624</name>
    <name evidence="7" type="ORF">GGE33_003682</name>
    <name evidence="9" type="ORF">GGE35_003800</name>
</gene>
<feature type="DNA-binding region" description="H-T-H motif" evidence="4">
    <location>
        <begin position="58"/>
        <end position="77"/>
    </location>
</feature>
<name>A0A7W6SA17_9HYPH</name>
<evidence type="ECO:0000256" key="4">
    <source>
        <dbReference type="PROSITE-ProRule" id="PRU00335"/>
    </source>
</evidence>
<feature type="domain" description="HTH tetR-type" evidence="6">
    <location>
        <begin position="35"/>
        <end position="95"/>
    </location>
</feature>
<evidence type="ECO:0000313" key="10">
    <source>
        <dbReference type="Proteomes" id="UP000520770"/>
    </source>
</evidence>
<keyword evidence="1" id="KW-0805">Transcription regulation</keyword>
<protein>
    <submittedName>
        <fullName evidence="7">AcrR family transcriptional regulator</fullName>
    </submittedName>
</protein>
<reference evidence="10 11" key="1">
    <citation type="submission" date="2020-08" db="EMBL/GenBank/DDBJ databases">
        <title>Genomic Encyclopedia of Type Strains, Phase IV (KMG-V): Genome sequencing to study the core and pangenomes of soil and plant-associated prokaryotes.</title>
        <authorList>
            <person name="Whitman W."/>
        </authorList>
    </citation>
    <scope>NUCLEOTIDE SEQUENCE [LARGE SCALE GENOMIC DNA]</scope>
    <source>
        <strain evidence="8 11">SEMIA 444</strain>
        <strain evidence="7 10">SEMIA 448</strain>
        <strain evidence="9 12">SEMIA 452</strain>
    </source>
</reference>
<feature type="region of interest" description="Disordered" evidence="5">
    <location>
        <begin position="1"/>
        <end position="37"/>
    </location>
</feature>
<comment type="caution">
    <text evidence="7">The sequence shown here is derived from an EMBL/GenBank/DDBJ whole genome shotgun (WGS) entry which is preliminary data.</text>
</comment>
<proteinExistence type="predicted"/>
<keyword evidence="3" id="KW-0804">Transcription</keyword>
<dbReference type="PANTHER" id="PTHR30055">
    <property type="entry name" value="HTH-TYPE TRANSCRIPTIONAL REGULATOR RUTR"/>
    <property type="match status" value="1"/>
</dbReference>
<keyword evidence="2 4" id="KW-0238">DNA-binding</keyword>
<dbReference type="SUPFAM" id="SSF46689">
    <property type="entry name" value="Homeodomain-like"/>
    <property type="match status" value="1"/>
</dbReference>
<accession>A0A7W6SA17</accession>
<organism evidence="7 10">
    <name type="scientific">Aliirhizobium cellulosilyticum</name>
    <dbReference type="NCBI Taxonomy" id="393664"/>
    <lineage>
        <taxon>Bacteria</taxon>
        <taxon>Pseudomonadati</taxon>
        <taxon>Pseudomonadota</taxon>
        <taxon>Alphaproteobacteria</taxon>
        <taxon>Hyphomicrobiales</taxon>
        <taxon>Rhizobiaceae</taxon>
        <taxon>Aliirhizobium</taxon>
    </lineage>
</organism>
<sequence length="226" mass="26112">MRDAGEQPTLRLMDNNDTMPEIKRSRGRPKTQSDDERRQAIVEEAQRTFVELGYRGTTTDIVAARCHISKQTLYRVFKSKADLFLAVVGSHRRMMLALPRPEDEDRPVDEVLADIFMIDIDEVAEREREAFISFVIRESQQVPELVDILHREGVDRSRKLLAEWLDLQVARKTIAIDNTLSGARMLMDLLFGGMAGPGSRDWKDRADRNRHLRRCIDVFIRGNQPH</sequence>
<dbReference type="GO" id="GO:0000976">
    <property type="term" value="F:transcription cis-regulatory region binding"/>
    <property type="evidence" value="ECO:0007669"/>
    <property type="project" value="TreeGrafter"/>
</dbReference>
<evidence type="ECO:0000313" key="8">
    <source>
        <dbReference type="EMBL" id="MBB4413098.1"/>
    </source>
</evidence>
<dbReference type="PANTHER" id="PTHR30055:SF234">
    <property type="entry name" value="HTH-TYPE TRANSCRIPTIONAL REGULATOR BETI"/>
    <property type="match status" value="1"/>
</dbReference>
<evidence type="ECO:0000256" key="3">
    <source>
        <dbReference type="ARBA" id="ARBA00023163"/>
    </source>
</evidence>
<dbReference type="AlphaFoldDB" id="A0A7W6SA17"/>
<dbReference type="InterPro" id="IPR050109">
    <property type="entry name" value="HTH-type_TetR-like_transc_reg"/>
</dbReference>
<dbReference type="PRINTS" id="PR00455">
    <property type="entry name" value="HTHTETR"/>
</dbReference>
<evidence type="ECO:0000259" key="6">
    <source>
        <dbReference type="PROSITE" id="PS50977"/>
    </source>
</evidence>
<dbReference type="Proteomes" id="UP000520770">
    <property type="component" value="Unassembled WGS sequence"/>
</dbReference>
<keyword evidence="11" id="KW-1185">Reference proteome</keyword>
<evidence type="ECO:0000313" key="9">
    <source>
        <dbReference type="EMBL" id="MBB4447965.1"/>
    </source>
</evidence>
<dbReference type="InterPro" id="IPR039536">
    <property type="entry name" value="TetR_C_Proteobacteria"/>
</dbReference>
<dbReference type="EMBL" id="JACIGW010000004">
    <property type="protein sequence ID" value="MBB4349919.1"/>
    <property type="molecule type" value="Genomic_DNA"/>
</dbReference>
<evidence type="ECO:0000313" key="11">
    <source>
        <dbReference type="Proteomes" id="UP000524535"/>
    </source>
</evidence>
<evidence type="ECO:0000256" key="5">
    <source>
        <dbReference type="SAM" id="MobiDB-lite"/>
    </source>
</evidence>
<dbReference type="InterPro" id="IPR001647">
    <property type="entry name" value="HTH_TetR"/>
</dbReference>
<dbReference type="EMBL" id="JACIGY010000005">
    <property type="protein sequence ID" value="MBB4413098.1"/>
    <property type="molecule type" value="Genomic_DNA"/>
</dbReference>
<dbReference type="Pfam" id="PF00440">
    <property type="entry name" value="TetR_N"/>
    <property type="match status" value="1"/>
</dbReference>
<dbReference type="InterPro" id="IPR009057">
    <property type="entry name" value="Homeodomain-like_sf"/>
</dbReference>
<dbReference type="Gene3D" id="1.10.357.10">
    <property type="entry name" value="Tetracycline Repressor, domain 2"/>
    <property type="match status" value="1"/>
</dbReference>
<dbReference type="PROSITE" id="PS50977">
    <property type="entry name" value="HTH_TETR_2"/>
    <property type="match status" value="1"/>
</dbReference>
<dbReference type="Proteomes" id="UP000524535">
    <property type="component" value="Unassembled WGS sequence"/>
</dbReference>
<dbReference type="Pfam" id="PF14246">
    <property type="entry name" value="TetR_C_7"/>
    <property type="match status" value="1"/>
</dbReference>
<evidence type="ECO:0000256" key="2">
    <source>
        <dbReference type="ARBA" id="ARBA00023125"/>
    </source>
</evidence>